<evidence type="ECO:0000313" key="3">
    <source>
        <dbReference type="Proteomes" id="UP001430953"/>
    </source>
</evidence>
<sequence>MWTANRATSLSRHVSIIRCFISINCQRCRATLDLARSPSYYEQIIDKLTLTNLRLGCIVRKQFLHAISDAENEVIFADKANDVHCNNRRQPVPPLFSSRLTTRFNLENFDETREDRGEKCDDIAFVERTTFFGKKRAGDLPEDPRDSWPETQKETNAGNSEVFRVNVEEE</sequence>
<keyword evidence="3" id="KW-1185">Reference proteome</keyword>
<proteinExistence type="predicted"/>
<name>A0AAW2F8H6_9HYME</name>
<reference evidence="2 3" key="1">
    <citation type="submission" date="2023-03" db="EMBL/GenBank/DDBJ databases">
        <title>High recombination rates correlate with genetic variation in Cardiocondyla obscurior ants.</title>
        <authorList>
            <person name="Errbii M."/>
        </authorList>
    </citation>
    <scope>NUCLEOTIDE SEQUENCE [LARGE SCALE GENOMIC DNA]</scope>
    <source>
        <strain evidence="2">Alpha-2009</strain>
        <tissue evidence="2">Whole body</tissue>
    </source>
</reference>
<dbReference type="Proteomes" id="UP001430953">
    <property type="component" value="Unassembled WGS sequence"/>
</dbReference>
<gene>
    <name evidence="2" type="ORF">PUN28_013704</name>
</gene>
<protein>
    <submittedName>
        <fullName evidence="2">Uncharacterized protein</fullName>
    </submittedName>
</protein>
<feature type="compositionally biased region" description="Basic and acidic residues" evidence="1">
    <location>
        <begin position="136"/>
        <end position="153"/>
    </location>
</feature>
<organism evidence="2 3">
    <name type="scientific">Cardiocondyla obscurior</name>
    <dbReference type="NCBI Taxonomy" id="286306"/>
    <lineage>
        <taxon>Eukaryota</taxon>
        <taxon>Metazoa</taxon>
        <taxon>Ecdysozoa</taxon>
        <taxon>Arthropoda</taxon>
        <taxon>Hexapoda</taxon>
        <taxon>Insecta</taxon>
        <taxon>Pterygota</taxon>
        <taxon>Neoptera</taxon>
        <taxon>Endopterygota</taxon>
        <taxon>Hymenoptera</taxon>
        <taxon>Apocrita</taxon>
        <taxon>Aculeata</taxon>
        <taxon>Formicoidea</taxon>
        <taxon>Formicidae</taxon>
        <taxon>Myrmicinae</taxon>
        <taxon>Cardiocondyla</taxon>
    </lineage>
</organism>
<evidence type="ECO:0000313" key="2">
    <source>
        <dbReference type="EMBL" id="KAL0110232.1"/>
    </source>
</evidence>
<comment type="caution">
    <text evidence="2">The sequence shown here is derived from an EMBL/GenBank/DDBJ whole genome shotgun (WGS) entry which is preliminary data.</text>
</comment>
<feature type="region of interest" description="Disordered" evidence="1">
    <location>
        <begin position="135"/>
        <end position="170"/>
    </location>
</feature>
<dbReference type="EMBL" id="JADYXP020000014">
    <property type="protein sequence ID" value="KAL0110232.1"/>
    <property type="molecule type" value="Genomic_DNA"/>
</dbReference>
<evidence type="ECO:0000256" key="1">
    <source>
        <dbReference type="SAM" id="MobiDB-lite"/>
    </source>
</evidence>
<dbReference type="AlphaFoldDB" id="A0AAW2F8H6"/>
<accession>A0AAW2F8H6</accession>